<dbReference type="RefSeq" id="WP_015679800.1">
    <property type="nucleotide sequence ID" value="NZ_AOGZ02000007.1"/>
</dbReference>
<dbReference type="EMBL" id="AOGZ02000007">
    <property type="protein sequence ID" value="EOQ98269.1"/>
    <property type="molecule type" value="Genomic_DNA"/>
</dbReference>
<gene>
    <name evidence="1" type="ORF">LEP1GSC195_1470</name>
</gene>
<evidence type="ECO:0000313" key="1">
    <source>
        <dbReference type="EMBL" id="EOQ98269.1"/>
    </source>
</evidence>
<dbReference type="AlphaFoldDB" id="R9A8B9"/>
<comment type="caution">
    <text evidence="1">The sequence shown here is derived from an EMBL/GenBank/DDBJ whole genome shotgun (WGS) entry which is preliminary data.</text>
</comment>
<reference evidence="1" key="1">
    <citation type="submission" date="2013-04" db="EMBL/GenBank/DDBJ databases">
        <authorList>
            <person name="Harkins D.M."/>
            <person name="Durkin A.S."/>
            <person name="Brinkac L.M."/>
            <person name="Haft D.H."/>
            <person name="Selengut J.D."/>
            <person name="Sanka R."/>
            <person name="DePew J."/>
            <person name="Purushe J."/>
            <person name="Galloway R.L."/>
            <person name="Vinetz J.M."/>
            <person name="Sutton G.G."/>
            <person name="Nierman W.C."/>
            <person name="Fouts D.E."/>
        </authorList>
    </citation>
    <scope>NUCLEOTIDE SEQUENCE [LARGE SCALE GENOMIC DNA]</scope>
    <source>
        <strain evidence="1">CDC</strain>
    </source>
</reference>
<evidence type="ECO:0000313" key="2">
    <source>
        <dbReference type="Proteomes" id="UP000013984"/>
    </source>
</evidence>
<sequence>MLDIFSRVLISKDIKPKKEGLKLLKLFLKTITELKPEYYNNVEPINKIFEENDISKVLEIWDGSPFYLKQKRNRMLSIIDNGKKNYIFGAISIHYKKKTLDNELHQIKNFLTKSSKTFTGEFGYIHSMTSESEFNFEYEANVSIYSNFKNPTMIITSFVLKKYIPNLYWFTILGPTYVNFFGKKRIEETPCFKVIKISECCYGLQLTENLMDLKNNFEYFNQIRTKAKTHLGTSAFFDLKLGRDYKYSTPDFPLGFAEHRNNPINPEDL</sequence>
<dbReference type="Proteomes" id="UP000013984">
    <property type="component" value="Unassembled WGS sequence"/>
</dbReference>
<accession>R9A8B9</accession>
<keyword evidence="2" id="KW-1185">Reference proteome</keyword>
<dbReference type="STRING" id="1218599.LEP1GSC195_1470"/>
<organism evidence="1 2">
    <name type="scientific">Leptospira wolbachii serovar Codice str. CDC</name>
    <dbReference type="NCBI Taxonomy" id="1218599"/>
    <lineage>
        <taxon>Bacteria</taxon>
        <taxon>Pseudomonadati</taxon>
        <taxon>Spirochaetota</taxon>
        <taxon>Spirochaetia</taxon>
        <taxon>Leptospirales</taxon>
        <taxon>Leptospiraceae</taxon>
        <taxon>Leptospira</taxon>
    </lineage>
</organism>
<name>R9A8B9_9LEPT</name>
<proteinExistence type="predicted"/>
<protein>
    <submittedName>
        <fullName evidence="1">Uncharacterized protein</fullName>
    </submittedName>
</protein>